<evidence type="ECO:0000313" key="3">
    <source>
        <dbReference type="EMBL" id="VVQ21425.1"/>
    </source>
</evidence>
<feature type="transmembrane region" description="Helical" evidence="1">
    <location>
        <begin position="188"/>
        <end position="206"/>
    </location>
</feature>
<feature type="transmembrane region" description="Helical" evidence="1">
    <location>
        <begin position="72"/>
        <end position="98"/>
    </location>
</feature>
<proteinExistence type="predicted"/>
<gene>
    <name evidence="3" type="ORF">PS938_05053</name>
</gene>
<protein>
    <recommendedName>
        <fullName evidence="2">Stability determinant domain-containing protein</fullName>
    </recommendedName>
</protein>
<dbReference type="AlphaFoldDB" id="A0A5E7VE33"/>
<keyword evidence="1" id="KW-1133">Transmembrane helix</keyword>
<dbReference type="InterPro" id="IPR048851">
    <property type="entry name" value="PaaA2_dom"/>
</dbReference>
<feature type="transmembrane region" description="Helical" evidence="1">
    <location>
        <begin position="118"/>
        <end position="141"/>
    </location>
</feature>
<dbReference type="Pfam" id="PF21217">
    <property type="entry name" value="PaaA2"/>
    <property type="match status" value="1"/>
</dbReference>
<dbReference type="Gene3D" id="6.20.450.20">
    <property type="match status" value="1"/>
</dbReference>
<evidence type="ECO:0000313" key="4">
    <source>
        <dbReference type="Proteomes" id="UP000327191"/>
    </source>
</evidence>
<organism evidence="3 4">
    <name type="scientific">Pseudomonas fluorescens</name>
    <dbReference type="NCBI Taxonomy" id="294"/>
    <lineage>
        <taxon>Bacteria</taxon>
        <taxon>Pseudomonadati</taxon>
        <taxon>Pseudomonadota</taxon>
        <taxon>Gammaproteobacteria</taxon>
        <taxon>Pseudomonadales</taxon>
        <taxon>Pseudomonadaceae</taxon>
        <taxon>Pseudomonas</taxon>
    </lineage>
</organism>
<dbReference type="Proteomes" id="UP000327191">
    <property type="component" value="Unassembled WGS sequence"/>
</dbReference>
<reference evidence="3 4" key="1">
    <citation type="submission" date="2019-09" db="EMBL/GenBank/DDBJ databases">
        <authorList>
            <person name="Chandra G."/>
            <person name="Truman W A."/>
        </authorList>
    </citation>
    <scope>NUCLEOTIDE SEQUENCE [LARGE SCALE GENOMIC DNA]</scope>
    <source>
        <strain evidence="3">PS938</strain>
    </source>
</reference>
<feature type="domain" description="Stability determinant" evidence="2">
    <location>
        <begin position="16"/>
        <end position="47"/>
    </location>
</feature>
<accession>A0A5E7VE33</accession>
<keyword evidence="1" id="KW-0472">Membrane</keyword>
<evidence type="ECO:0000259" key="2">
    <source>
        <dbReference type="Pfam" id="PF21217"/>
    </source>
</evidence>
<keyword evidence="1" id="KW-0812">Transmembrane</keyword>
<name>A0A5E7VE33_PSEFL</name>
<feature type="transmembrane region" description="Helical" evidence="1">
    <location>
        <begin position="153"/>
        <end position="176"/>
    </location>
</feature>
<sequence>MKAEPSPIVSGLQTEEQAASHDRWFRAKVQASIDDPRPNVPHDRVMADMRALIARRSEKTKDDSMMDLKKNLIGCLIFPIAPVAVIYLTFALCSDIWAENFYTPGEDGGEVEPMLALLIIPLLLVIVASLLAGLTGLSRWITRRFEPGAWWRWLLAIPRLVLAAVALFLFLLSSGFLMGDTLGPFRHWQVACAWAACAATVSAFLVQQFSRLKE</sequence>
<evidence type="ECO:0000256" key="1">
    <source>
        <dbReference type="SAM" id="Phobius"/>
    </source>
</evidence>
<dbReference type="EMBL" id="CABVJE010000026">
    <property type="protein sequence ID" value="VVQ21425.1"/>
    <property type="molecule type" value="Genomic_DNA"/>
</dbReference>